<dbReference type="EMBL" id="RSCK01000089">
    <property type="protein sequence ID" value="RUT04167.1"/>
    <property type="molecule type" value="Genomic_DNA"/>
</dbReference>
<sequence length="426" mass="46942">MATIQRAEINHGQVSTLFWVNAVLGIVMMVLLAALSPVIAKFYGEPRLTGITFVLASALAFSGLMVQHEALLRRQMRFTALGAIQIASILAGIATAIVSIWYGAGYWALVFKQVAEQVTSTIGVWLMCGWRPGPPLRYSGVRSMLAFGRDLTGFSLINYFARNLDTVLIGWRWGAQQLGMYDKAYQLLLLPIQQINTPLAAVATPALSRLVDAPERYRHAYLRILEKVAMLAMPQVVFMIATSDWLVWLLLGSQWSDASRIFAWLGFSALVQPVSNTTGWLFMTQGRTWEMFQWGVIGGGIAIVSIIAGLPWGAVGVAASYSIIGLVIRTPLLFWFVGRNGPVQARDFYRAIAPSAYASFCALLVLLAFRQWLEVSQPIIGLLIAFAITVVITLLVLTILPAGRLALIDFSSLFTLLVKSRRKKLV</sequence>
<comment type="caution">
    <text evidence="8">The sequence shown here is derived from an EMBL/GenBank/DDBJ whole genome shotgun (WGS) entry which is preliminary data.</text>
</comment>
<dbReference type="PANTHER" id="PTHR30250:SF10">
    <property type="entry name" value="LIPOPOLYSACCHARIDE BIOSYNTHESIS PROTEIN WZXC"/>
    <property type="match status" value="1"/>
</dbReference>
<evidence type="ECO:0000256" key="3">
    <source>
        <dbReference type="ARBA" id="ARBA00022475"/>
    </source>
</evidence>
<dbReference type="PANTHER" id="PTHR30250">
    <property type="entry name" value="PST FAMILY PREDICTED COLANIC ACID TRANSPORTER"/>
    <property type="match status" value="1"/>
</dbReference>
<feature type="transmembrane region" description="Helical" evidence="7">
    <location>
        <begin position="294"/>
        <end position="312"/>
    </location>
</feature>
<comment type="similarity">
    <text evidence="2">Belongs to the polysaccharide synthase family.</text>
</comment>
<feature type="transmembrane region" description="Helical" evidence="7">
    <location>
        <begin position="261"/>
        <end position="282"/>
    </location>
</feature>
<evidence type="ECO:0000256" key="6">
    <source>
        <dbReference type="ARBA" id="ARBA00023136"/>
    </source>
</evidence>
<keyword evidence="3" id="KW-1003">Cell membrane</keyword>
<gene>
    <name evidence="8" type="ORF">DSM107010_58430</name>
</gene>
<proteinExistence type="inferred from homology"/>
<dbReference type="Proteomes" id="UP000282574">
    <property type="component" value="Unassembled WGS sequence"/>
</dbReference>
<feature type="transmembrane region" description="Helical" evidence="7">
    <location>
        <begin position="379"/>
        <end position="400"/>
    </location>
</feature>
<keyword evidence="9" id="KW-1185">Reference proteome</keyword>
<evidence type="ECO:0000256" key="1">
    <source>
        <dbReference type="ARBA" id="ARBA00004651"/>
    </source>
</evidence>
<dbReference type="Pfam" id="PF13440">
    <property type="entry name" value="Polysacc_synt_3"/>
    <property type="match status" value="1"/>
</dbReference>
<evidence type="ECO:0000256" key="5">
    <source>
        <dbReference type="ARBA" id="ARBA00022989"/>
    </source>
</evidence>
<organism evidence="8 9">
    <name type="scientific">Chroococcidiopsis cubana SAG 39.79</name>
    <dbReference type="NCBI Taxonomy" id="388085"/>
    <lineage>
        <taxon>Bacteria</taxon>
        <taxon>Bacillati</taxon>
        <taxon>Cyanobacteriota</taxon>
        <taxon>Cyanophyceae</taxon>
        <taxon>Chroococcidiopsidales</taxon>
        <taxon>Chroococcidiopsidaceae</taxon>
        <taxon>Chroococcidiopsis</taxon>
    </lineage>
</organism>
<dbReference type="AlphaFoldDB" id="A0AB37UBP9"/>
<accession>A0AB37UBP9</accession>
<protein>
    <submittedName>
        <fullName evidence="8">Lipopolysaccharide biosynthesis protein</fullName>
    </submittedName>
</protein>
<keyword evidence="5 7" id="KW-1133">Transmembrane helix</keyword>
<keyword evidence="6 7" id="KW-0472">Membrane</keyword>
<feature type="transmembrane region" description="Helical" evidence="7">
    <location>
        <begin position="228"/>
        <end position="249"/>
    </location>
</feature>
<evidence type="ECO:0000256" key="7">
    <source>
        <dbReference type="SAM" id="Phobius"/>
    </source>
</evidence>
<evidence type="ECO:0000256" key="4">
    <source>
        <dbReference type="ARBA" id="ARBA00022692"/>
    </source>
</evidence>
<keyword evidence="4 7" id="KW-0812">Transmembrane</keyword>
<evidence type="ECO:0000313" key="8">
    <source>
        <dbReference type="EMBL" id="RUT04167.1"/>
    </source>
</evidence>
<evidence type="ECO:0000256" key="2">
    <source>
        <dbReference type="ARBA" id="ARBA00007430"/>
    </source>
</evidence>
<dbReference type="CDD" id="cd13127">
    <property type="entry name" value="MATE_tuaB_like"/>
    <property type="match status" value="1"/>
</dbReference>
<evidence type="ECO:0000313" key="9">
    <source>
        <dbReference type="Proteomes" id="UP000282574"/>
    </source>
</evidence>
<feature type="transmembrane region" description="Helical" evidence="7">
    <location>
        <begin position="48"/>
        <end position="66"/>
    </location>
</feature>
<feature type="transmembrane region" description="Helical" evidence="7">
    <location>
        <begin position="318"/>
        <end position="337"/>
    </location>
</feature>
<name>A0AB37UBP9_9CYAN</name>
<feature type="transmembrane region" description="Helical" evidence="7">
    <location>
        <begin position="16"/>
        <end position="36"/>
    </location>
</feature>
<dbReference type="InterPro" id="IPR050833">
    <property type="entry name" value="Poly_Biosynth_Transport"/>
</dbReference>
<dbReference type="GO" id="GO:0005886">
    <property type="term" value="C:plasma membrane"/>
    <property type="evidence" value="ECO:0007669"/>
    <property type="project" value="UniProtKB-SubCell"/>
</dbReference>
<comment type="subcellular location">
    <subcellularLocation>
        <location evidence="1">Cell membrane</location>
        <topology evidence="1">Multi-pass membrane protein</topology>
    </subcellularLocation>
</comment>
<reference evidence="8 9" key="1">
    <citation type="journal article" date="2019" name="Genome Biol. Evol.">
        <title>Day and night: Metabolic profiles and evolutionary relationships of six axenic non-marine cyanobacteria.</title>
        <authorList>
            <person name="Will S.E."/>
            <person name="Henke P."/>
            <person name="Boedeker C."/>
            <person name="Huang S."/>
            <person name="Brinkmann H."/>
            <person name="Rohde M."/>
            <person name="Jarek M."/>
            <person name="Friedl T."/>
            <person name="Seufert S."/>
            <person name="Schumacher M."/>
            <person name="Overmann J."/>
            <person name="Neumann-Schaal M."/>
            <person name="Petersen J."/>
        </authorList>
    </citation>
    <scope>NUCLEOTIDE SEQUENCE [LARGE SCALE GENOMIC DNA]</scope>
    <source>
        <strain evidence="8 9">SAG 39.79</strain>
    </source>
</reference>
<feature type="transmembrane region" description="Helical" evidence="7">
    <location>
        <begin position="349"/>
        <end position="373"/>
    </location>
</feature>
<feature type="transmembrane region" description="Helical" evidence="7">
    <location>
        <begin position="78"/>
        <end position="102"/>
    </location>
</feature>